<feature type="region of interest" description="Disordered" evidence="1">
    <location>
        <begin position="62"/>
        <end position="83"/>
    </location>
</feature>
<evidence type="ECO:0000256" key="1">
    <source>
        <dbReference type="SAM" id="MobiDB-lite"/>
    </source>
</evidence>
<evidence type="ECO:0000313" key="3">
    <source>
        <dbReference type="Proteomes" id="UP001472677"/>
    </source>
</evidence>
<proteinExistence type="predicted"/>
<name>A0ABR2ELL3_9ROSI</name>
<gene>
    <name evidence="2" type="ORF">V6N12_049120</name>
</gene>
<feature type="compositionally biased region" description="Basic and acidic residues" evidence="1">
    <location>
        <begin position="68"/>
        <end position="83"/>
    </location>
</feature>
<dbReference type="Proteomes" id="UP001472677">
    <property type="component" value="Unassembled WGS sequence"/>
</dbReference>
<protein>
    <submittedName>
        <fullName evidence="2">Uncharacterized protein</fullName>
    </submittedName>
</protein>
<evidence type="ECO:0000313" key="2">
    <source>
        <dbReference type="EMBL" id="KAK8562067.1"/>
    </source>
</evidence>
<comment type="caution">
    <text evidence="2">The sequence shown here is derived from an EMBL/GenBank/DDBJ whole genome shotgun (WGS) entry which is preliminary data.</text>
</comment>
<organism evidence="2 3">
    <name type="scientific">Hibiscus sabdariffa</name>
    <name type="common">roselle</name>
    <dbReference type="NCBI Taxonomy" id="183260"/>
    <lineage>
        <taxon>Eukaryota</taxon>
        <taxon>Viridiplantae</taxon>
        <taxon>Streptophyta</taxon>
        <taxon>Embryophyta</taxon>
        <taxon>Tracheophyta</taxon>
        <taxon>Spermatophyta</taxon>
        <taxon>Magnoliopsida</taxon>
        <taxon>eudicotyledons</taxon>
        <taxon>Gunneridae</taxon>
        <taxon>Pentapetalae</taxon>
        <taxon>rosids</taxon>
        <taxon>malvids</taxon>
        <taxon>Malvales</taxon>
        <taxon>Malvaceae</taxon>
        <taxon>Malvoideae</taxon>
        <taxon>Hibiscus</taxon>
    </lineage>
</organism>
<reference evidence="2 3" key="1">
    <citation type="journal article" date="2024" name="G3 (Bethesda)">
        <title>Genome assembly of Hibiscus sabdariffa L. provides insights into metabolisms of medicinal natural products.</title>
        <authorList>
            <person name="Kim T."/>
        </authorList>
    </citation>
    <scope>NUCLEOTIDE SEQUENCE [LARGE SCALE GENOMIC DNA]</scope>
    <source>
        <strain evidence="2">TK-2024</strain>
        <tissue evidence="2">Old leaves</tissue>
    </source>
</reference>
<accession>A0ABR2ELL3</accession>
<sequence>MTCMQKDMSSVTEEKWQMYFAREWRDSNQKPTAQQHEYMVRTMEECTQGVWVYEKGSPRVPIGSNEKIWSRDPTTKGKVDGKT</sequence>
<dbReference type="EMBL" id="JBBPBM010000013">
    <property type="protein sequence ID" value="KAK8562067.1"/>
    <property type="molecule type" value="Genomic_DNA"/>
</dbReference>
<keyword evidence="3" id="KW-1185">Reference proteome</keyword>